<evidence type="ECO:0000313" key="3">
    <source>
        <dbReference type="Proteomes" id="UP001615550"/>
    </source>
</evidence>
<accession>A0ABW8DB50</accession>
<name>A0ABW8DB50_9GAMM</name>
<dbReference type="PANTHER" id="PTHR40279">
    <property type="entry name" value="PQQC-LIKE PROTEIN"/>
    <property type="match status" value="1"/>
</dbReference>
<dbReference type="PANTHER" id="PTHR40279:SF3">
    <property type="entry name" value="4-AMINOBENZOATE SYNTHASE"/>
    <property type="match status" value="1"/>
</dbReference>
<dbReference type="Gene3D" id="1.20.910.10">
    <property type="entry name" value="Heme oxygenase-like"/>
    <property type="match status" value="1"/>
</dbReference>
<dbReference type="SUPFAM" id="SSF48613">
    <property type="entry name" value="Heme oxygenase-like"/>
    <property type="match status" value="1"/>
</dbReference>
<keyword evidence="1 2" id="KW-0560">Oxidoreductase</keyword>
<dbReference type="EC" id="1.-.-.-" evidence="2"/>
<dbReference type="InterPro" id="IPR016084">
    <property type="entry name" value="Haem_Oase-like_multi-hlx"/>
</dbReference>
<reference evidence="2 3" key="1">
    <citation type="submission" date="2024-08" db="EMBL/GenBank/DDBJ databases">
        <title>Draft Genome Sequence of Legionella lytica strain DSB2004, Isolated From a Fire Sprinkler System.</title>
        <authorList>
            <person name="Everhart A.D."/>
            <person name="Kidane D.T."/>
            <person name="Farone A.L."/>
            <person name="Farone M.B."/>
        </authorList>
    </citation>
    <scope>NUCLEOTIDE SEQUENCE [LARGE SCALE GENOMIC DNA]</scope>
    <source>
        <strain evidence="2 3">DSB2004</strain>
    </source>
</reference>
<protein>
    <submittedName>
        <fullName evidence="2">Iron-containing redox enzyme family protein</fullName>
        <ecNumber evidence="2">1.-.-.-</ecNumber>
    </submittedName>
</protein>
<evidence type="ECO:0000313" key="2">
    <source>
        <dbReference type="EMBL" id="MFJ1269933.1"/>
    </source>
</evidence>
<dbReference type="GO" id="GO:0016491">
    <property type="term" value="F:oxidoreductase activity"/>
    <property type="evidence" value="ECO:0007669"/>
    <property type="project" value="UniProtKB-KW"/>
</dbReference>
<gene>
    <name evidence="2" type="ORF">ACD661_15345</name>
</gene>
<dbReference type="EMBL" id="JBGORX010000011">
    <property type="protein sequence ID" value="MFJ1269933.1"/>
    <property type="molecule type" value="Genomic_DNA"/>
</dbReference>
<dbReference type="InterPro" id="IPR039068">
    <property type="entry name" value="PqqC-like"/>
</dbReference>
<proteinExistence type="predicted"/>
<dbReference type="Proteomes" id="UP001615550">
    <property type="component" value="Unassembled WGS sequence"/>
</dbReference>
<evidence type="ECO:0000256" key="1">
    <source>
        <dbReference type="ARBA" id="ARBA00023002"/>
    </source>
</evidence>
<dbReference type="RefSeq" id="WP_400188748.1">
    <property type="nucleotide sequence ID" value="NZ_JBGORX010000011.1"/>
</dbReference>
<dbReference type="Pfam" id="PF14518">
    <property type="entry name" value="Haem_oxygenas_2"/>
    <property type="match status" value="1"/>
</dbReference>
<sequence length="306" mass="35334">MDKLGAHESQLSNNRKLFLKDQKIHLKLALFNHKRLEPKLPSLEWKNELDDELNMRVLEHKMLLKEISLIKPLMRDMPQTANEFMDWFQELIHKGPGQNDLLFDWLEKKANKDEMRWFIRQEIAGEAGFEDLTALTQVKMPAQPKLEFARNYWDEMGRGHQAGMHGPMLVTLATELKITPPTPQEIMPEAAALGNIMIALAFNRHYAYHSAGALGAIELTAPRRSIKVYHGLKRLGLSSEAQRYYFLHSSMDIKHSESWNKEILMPLIQDNPALIPPIAEGALLRLNAGKRCFERYRYELNVNGNE</sequence>
<keyword evidence="3" id="KW-1185">Reference proteome</keyword>
<dbReference type="SMART" id="SM01236">
    <property type="entry name" value="Haem_oxygenase_2"/>
    <property type="match status" value="1"/>
</dbReference>
<organism evidence="2 3">
    <name type="scientific">Legionella lytica</name>
    <dbReference type="NCBI Taxonomy" id="96232"/>
    <lineage>
        <taxon>Bacteria</taxon>
        <taxon>Pseudomonadati</taxon>
        <taxon>Pseudomonadota</taxon>
        <taxon>Gammaproteobacteria</taxon>
        <taxon>Legionellales</taxon>
        <taxon>Legionellaceae</taxon>
        <taxon>Legionella</taxon>
    </lineage>
</organism>
<comment type="caution">
    <text evidence="2">The sequence shown here is derived from an EMBL/GenBank/DDBJ whole genome shotgun (WGS) entry which is preliminary data.</text>
</comment>